<name>H8MG44_CORCM</name>
<evidence type="ECO:0000313" key="2">
    <source>
        <dbReference type="Proteomes" id="UP000007587"/>
    </source>
</evidence>
<dbReference type="AlphaFoldDB" id="H8MG44"/>
<dbReference type="EMBL" id="CP003389">
    <property type="protein sequence ID" value="AFE03630.1"/>
    <property type="molecule type" value="Genomic_DNA"/>
</dbReference>
<protein>
    <submittedName>
        <fullName evidence="1">Uncharacterized protein</fullName>
    </submittedName>
</protein>
<proteinExistence type="predicted"/>
<evidence type="ECO:0000313" key="1">
    <source>
        <dbReference type="EMBL" id="AFE03630.1"/>
    </source>
</evidence>
<reference evidence="2" key="2">
    <citation type="submission" date="2012-03" db="EMBL/GenBank/DDBJ databases">
        <title>Genome sequence of the fruiting myxobacterium Corallococcus coralloides DSM 2259.</title>
        <authorList>
            <person name="Huntley S."/>
            <person name="Zhang Y."/>
            <person name="Treuner-Lange A."/>
            <person name="Sensen C.W."/>
            <person name="Sogaard-Andersen L."/>
        </authorList>
    </citation>
    <scope>NUCLEOTIDE SEQUENCE [LARGE SCALE GENOMIC DNA]</scope>
    <source>
        <strain evidence="2">ATCC 25202 / DSM 2259 / NBRC 100086 / M2</strain>
    </source>
</reference>
<dbReference type="InParanoid" id="H8MG44"/>
<accession>H8MG44</accession>
<reference evidence="1 2" key="1">
    <citation type="journal article" date="2012" name="J. Bacteriol.">
        <title>Complete Genome Sequence of the Fruiting Myxobacterium Corallococcus coralloides DSM 2259.</title>
        <authorList>
            <person name="Huntley S."/>
            <person name="Zhang Y."/>
            <person name="Treuner-Lange A."/>
            <person name="Kneip S."/>
            <person name="Sensen C.W."/>
            <person name="Sogaard-Andersen L."/>
        </authorList>
    </citation>
    <scope>NUCLEOTIDE SEQUENCE [LARGE SCALE GENOMIC DNA]</scope>
    <source>
        <strain evidence="2">ATCC 25202 / DSM 2259 / NBRC 100086 / M2</strain>
    </source>
</reference>
<organism evidence="1 2">
    <name type="scientific">Corallococcus coralloides (strain ATCC 25202 / DSM 2259 / NBRC 100086 / M2)</name>
    <name type="common">Myxococcus coralloides</name>
    <dbReference type="NCBI Taxonomy" id="1144275"/>
    <lineage>
        <taxon>Bacteria</taxon>
        <taxon>Pseudomonadati</taxon>
        <taxon>Myxococcota</taxon>
        <taxon>Myxococcia</taxon>
        <taxon>Myxococcales</taxon>
        <taxon>Cystobacterineae</taxon>
        <taxon>Myxococcaceae</taxon>
        <taxon>Corallococcus</taxon>
    </lineage>
</organism>
<sequence length="405" mass="46020">MARGSELHAWLSRCAPGSHQRLHECAPYRHLLHYAQNELGVVCIEFSHSDEKNFFERAVPVFAIPAHKPGAHFPFNLLHDLRHYAAGDFVPYCFAEDGSLLPLSKEEYTAITCLDESDATWFSDVFIPNRLGHGFVEEMLGCICGAHAFEELGITDEAQVRQAMRSIEFEGIVPAGILRHERFRGEVRELLVNRYLRYHVLDRRQGRARYEAWMRQPATALTWLRFCNVFNDPKAYEANQQASLERILEYREAFNPLRALIARTLNFHLRVTALSLAFAREVLLQDGAALLGGEELGALVAKLARDVDALHDRFIQLKAMSQRVQGCEPTAENLQGLRMAREFQRDAAGLREDLRRLHADARMPARLQAMHARVLSFYDAEHVDMSGVEEDIEACLARSRALAGL</sequence>
<gene>
    <name evidence="1" type="ordered locus">COCOR_00670</name>
</gene>
<dbReference type="Proteomes" id="UP000007587">
    <property type="component" value="Chromosome"/>
</dbReference>
<dbReference type="HOGENOM" id="CLU_679187_0_0_7"/>
<dbReference type="RefSeq" id="WP_014393521.1">
    <property type="nucleotide sequence ID" value="NC_017030.1"/>
</dbReference>
<keyword evidence="2" id="KW-1185">Reference proteome</keyword>
<dbReference type="KEGG" id="ccx:COCOR_00670"/>